<gene>
    <name evidence="8" type="ORF">Achr_3250</name>
</gene>
<dbReference type="SMART" id="SM00052">
    <property type="entry name" value="EAL"/>
    <property type="match status" value="1"/>
</dbReference>
<reference evidence="8 9" key="1">
    <citation type="journal article" date="2015" name="PLoS ONE">
        <title>Azotobacter Genomes: The Genome of Azotobacter chroococcum NCIMB 8003 (ATCC 4412).</title>
        <authorList>
            <person name="Robson R.L."/>
            <person name="Jones R."/>
            <person name="Robson R.M."/>
            <person name="Schwartz A."/>
            <person name="Richardson T.H."/>
        </authorList>
    </citation>
    <scope>NUCLEOTIDE SEQUENCE [LARGE SCALE GENOMIC DNA]</scope>
    <source>
        <strain evidence="8 9">NCIMB 8003</strain>
    </source>
</reference>
<dbReference type="InterPro" id="IPR029787">
    <property type="entry name" value="Nucleotide_cyclase"/>
</dbReference>
<dbReference type="InterPro" id="IPR000160">
    <property type="entry name" value="GGDEF_dom"/>
</dbReference>
<sequence>MKRRLPLLLACLAYVLLSLLWITVSDWLLRSLFEDPASLSAWQTLRGIVSILFTALLFYFLGRRQLADRSAHAASLRQASAVFDSTLEGVLVTDAEQRIVYINRAFTRITGYSEAEVLGRVPTLFKSGRHDGDFYRKMWQALSQRAEWSGEIWNRRKDGEVYPQWQSIRAIRNEAGTISHYVAVFSDLSMLKRSQAELDYLAHYDPLTGLPNRLLFKERLQHALERTRQEKGQGAVLLLDLDHFKHINESLGHKLGDQLLKAIGQHLVYHVVRQGMTLAHLGGDEFGLLCENCSAQQAATLAGTILEALNQPIHLENHKLLIGASLGISLFPDDAQSLEQVLRNADSALHKAKSDGRATYAFYSQELTTYARQRIELTTALRQALEHGELRVHYQPIHNLKSGQMVSVEALVRWQHPERGLVPPGEFISVAEENGLIGAIDLWVLEQACRQMRSWLEAGHTLEFVAVNISTRLFSRGRLDLQVAEILARTGLDARHLELEITESAVMDDPDSARRQLQRLRDLGVRLAIDDFGTGHSSLQRLKSMPVDKLKIDRGFVAGLPADGKDVAIARSVIVLAHSLGLSVLAEGIEQPEQVDFLRRNHCQLGQGYLFGRPQPAEKLFLGPAPFYAKALAS</sequence>
<dbReference type="InterPro" id="IPR052155">
    <property type="entry name" value="Biofilm_reg_signaling"/>
</dbReference>
<evidence type="ECO:0000313" key="8">
    <source>
        <dbReference type="EMBL" id="AJE19831.1"/>
    </source>
</evidence>
<keyword evidence="2" id="KW-0973">c-di-GMP</keyword>
<feature type="domain" description="PAS" evidence="4">
    <location>
        <begin position="75"/>
        <end position="120"/>
    </location>
</feature>
<dbReference type="SUPFAM" id="SSF55073">
    <property type="entry name" value="Nucleotide cyclase"/>
    <property type="match status" value="1"/>
</dbReference>
<keyword evidence="3" id="KW-0812">Transmembrane</keyword>
<dbReference type="Gene3D" id="3.30.70.270">
    <property type="match status" value="1"/>
</dbReference>
<dbReference type="PROSITE" id="PS50113">
    <property type="entry name" value="PAC"/>
    <property type="match status" value="1"/>
</dbReference>
<organism evidence="8 9">
    <name type="scientific">Azotobacter chroococcum NCIMB 8003</name>
    <dbReference type="NCBI Taxonomy" id="1328314"/>
    <lineage>
        <taxon>Bacteria</taxon>
        <taxon>Pseudomonadati</taxon>
        <taxon>Pseudomonadota</taxon>
        <taxon>Gammaproteobacteria</taxon>
        <taxon>Pseudomonadales</taxon>
        <taxon>Pseudomonadaceae</taxon>
        <taxon>Azotobacter</taxon>
    </lineage>
</organism>
<evidence type="ECO:0000259" key="4">
    <source>
        <dbReference type="PROSITE" id="PS50112"/>
    </source>
</evidence>
<dbReference type="AlphaFoldDB" id="A0A0C4WJ60"/>
<dbReference type="NCBIfam" id="NF045675">
    <property type="entry name" value="PhdiestaseDibA"/>
    <property type="match status" value="1"/>
</dbReference>
<dbReference type="Proteomes" id="UP000068210">
    <property type="component" value="Chromosome"/>
</dbReference>
<feature type="domain" description="EAL" evidence="6">
    <location>
        <begin position="374"/>
        <end position="628"/>
    </location>
</feature>
<dbReference type="Gene3D" id="3.30.450.20">
    <property type="entry name" value="PAS domain"/>
    <property type="match status" value="1"/>
</dbReference>
<feature type="domain" description="PAC" evidence="5">
    <location>
        <begin position="148"/>
        <end position="200"/>
    </location>
</feature>
<dbReference type="EMBL" id="CP010415">
    <property type="protein sequence ID" value="AJE19831.1"/>
    <property type="molecule type" value="Genomic_DNA"/>
</dbReference>
<dbReference type="NCBIfam" id="TIGR00229">
    <property type="entry name" value="sensory_box"/>
    <property type="match status" value="1"/>
</dbReference>
<dbReference type="SMART" id="SM00267">
    <property type="entry name" value="GGDEF"/>
    <property type="match status" value="1"/>
</dbReference>
<dbReference type="Gene3D" id="3.20.20.450">
    <property type="entry name" value="EAL domain"/>
    <property type="match status" value="1"/>
</dbReference>
<evidence type="ECO:0000256" key="1">
    <source>
        <dbReference type="ARBA" id="ARBA00012282"/>
    </source>
</evidence>
<dbReference type="Pfam" id="PF00990">
    <property type="entry name" value="GGDEF"/>
    <property type="match status" value="1"/>
</dbReference>
<evidence type="ECO:0000313" key="9">
    <source>
        <dbReference type="Proteomes" id="UP000068210"/>
    </source>
</evidence>
<dbReference type="PROSITE" id="PS50112">
    <property type="entry name" value="PAS"/>
    <property type="match status" value="1"/>
</dbReference>
<dbReference type="InterPro" id="IPR043128">
    <property type="entry name" value="Rev_trsase/Diguanyl_cyclase"/>
</dbReference>
<dbReference type="CDD" id="cd01949">
    <property type="entry name" value="GGDEF"/>
    <property type="match status" value="1"/>
</dbReference>
<dbReference type="CDD" id="cd00130">
    <property type="entry name" value="PAS"/>
    <property type="match status" value="1"/>
</dbReference>
<proteinExistence type="predicted"/>
<dbReference type="FunFam" id="3.20.20.450:FF:000001">
    <property type="entry name" value="Cyclic di-GMP phosphodiesterase yahA"/>
    <property type="match status" value="1"/>
</dbReference>
<dbReference type="InterPro" id="IPR001633">
    <property type="entry name" value="EAL_dom"/>
</dbReference>
<evidence type="ECO:0000259" key="5">
    <source>
        <dbReference type="PROSITE" id="PS50113"/>
    </source>
</evidence>
<evidence type="ECO:0000259" key="6">
    <source>
        <dbReference type="PROSITE" id="PS50883"/>
    </source>
</evidence>
<accession>A0A0C4WJ60</accession>
<evidence type="ECO:0000256" key="3">
    <source>
        <dbReference type="SAM" id="Phobius"/>
    </source>
</evidence>
<protein>
    <recommendedName>
        <fullName evidence="1">cyclic-guanylate-specific phosphodiesterase</fullName>
        <ecNumber evidence="1">3.1.4.52</ecNumber>
    </recommendedName>
</protein>
<dbReference type="InterPro" id="IPR000014">
    <property type="entry name" value="PAS"/>
</dbReference>
<feature type="transmembrane region" description="Helical" evidence="3">
    <location>
        <begin position="41"/>
        <end position="61"/>
    </location>
</feature>
<dbReference type="STRING" id="1328314.Achr_3250"/>
<dbReference type="CDD" id="cd01948">
    <property type="entry name" value="EAL"/>
    <property type="match status" value="1"/>
</dbReference>
<keyword evidence="3" id="KW-1133">Transmembrane helix</keyword>
<dbReference type="NCBIfam" id="TIGR00254">
    <property type="entry name" value="GGDEF"/>
    <property type="match status" value="1"/>
</dbReference>
<name>A0A0C4WJ60_9GAMM</name>
<keyword evidence="3" id="KW-0472">Membrane</keyword>
<evidence type="ECO:0000259" key="7">
    <source>
        <dbReference type="PROSITE" id="PS50887"/>
    </source>
</evidence>
<dbReference type="PROSITE" id="PS50883">
    <property type="entry name" value="EAL"/>
    <property type="match status" value="1"/>
</dbReference>
<dbReference type="InterPro" id="IPR000700">
    <property type="entry name" value="PAS-assoc_C"/>
</dbReference>
<dbReference type="PANTHER" id="PTHR44757:SF2">
    <property type="entry name" value="BIOFILM ARCHITECTURE MAINTENANCE PROTEIN MBAA"/>
    <property type="match status" value="1"/>
</dbReference>
<dbReference type="SUPFAM" id="SSF55785">
    <property type="entry name" value="PYP-like sensor domain (PAS domain)"/>
    <property type="match status" value="1"/>
</dbReference>
<dbReference type="Pfam" id="PF00563">
    <property type="entry name" value="EAL"/>
    <property type="match status" value="1"/>
</dbReference>
<dbReference type="InterPro" id="IPR035965">
    <property type="entry name" value="PAS-like_dom_sf"/>
</dbReference>
<dbReference type="Pfam" id="PF13426">
    <property type="entry name" value="PAS_9"/>
    <property type="match status" value="1"/>
</dbReference>
<dbReference type="GO" id="GO:0071111">
    <property type="term" value="F:cyclic-guanylate-specific phosphodiesterase activity"/>
    <property type="evidence" value="ECO:0007669"/>
    <property type="project" value="UniProtKB-EC"/>
</dbReference>
<evidence type="ECO:0000256" key="2">
    <source>
        <dbReference type="ARBA" id="ARBA00022636"/>
    </source>
</evidence>
<dbReference type="KEGG" id="acx:Achr_3250"/>
<dbReference type="HOGENOM" id="CLU_000445_70_20_6"/>
<dbReference type="SMART" id="SM00091">
    <property type="entry name" value="PAS"/>
    <property type="match status" value="1"/>
</dbReference>
<dbReference type="InterPro" id="IPR035919">
    <property type="entry name" value="EAL_sf"/>
</dbReference>
<dbReference type="PROSITE" id="PS50887">
    <property type="entry name" value="GGDEF"/>
    <property type="match status" value="1"/>
</dbReference>
<feature type="domain" description="GGDEF" evidence="7">
    <location>
        <begin position="232"/>
        <end position="365"/>
    </location>
</feature>
<dbReference type="PANTHER" id="PTHR44757">
    <property type="entry name" value="DIGUANYLATE CYCLASE DGCP"/>
    <property type="match status" value="1"/>
</dbReference>
<keyword evidence="9" id="KW-1185">Reference proteome</keyword>
<dbReference type="EC" id="3.1.4.52" evidence="1"/>
<dbReference type="RefSeq" id="WP_193388178.1">
    <property type="nucleotide sequence ID" value="NZ_CP010415.1"/>
</dbReference>
<dbReference type="SUPFAM" id="SSF141868">
    <property type="entry name" value="EAL domain-like"/>
    <property type="match status" value="1"/>
</dbReference>